<dbReference type="Pfam" id="PF02118">
    <property type="entry name" value="Srg"/>
    <property type="match status" value="1"/>
</dbReference>
<dbReference type="GO" id="GO:0016020">
    <property type="term" value="C:membrane"/>
    <property type="evidence" value="ECO:0007669"/>
    <property type="project" value="UniProtKB-SubCell"/>
</dbReference>
<keyword evidence="4 6" id="KW-1133">Transmembrane helix</keyword>
<evidence type="ECO:0000256" key="1">
    <source>
        <dbReference type="ARBA" id="ARBA00004141"/>
    </source>
</evidence>
<dbReference type="AlphaFoldDB" id="A0AAN8IQR5"/>
<dbReference type="InterPro" id="IPR000609">
    <property type="entry name" value="7TM_GPCR_serpentine_rcpt_Srg"/>
</dbReference>
<name>A0AAN8IQR5_TRICO</name>
<evidence type="ECO:0000313" key="7">
    <source>
        <dbReference type="EMBL" id="KAK5978257.1"/>
    </source>
</evidence>
<organism evidence="7 8">
    <name type="scientific">Trichostrongylus colubriformis</name>
    <name type="common">Black scour worm</name>
    <dbReference type="NCBI Taxonomy" id="6319"/>
    <lineage>
        <taxon>Eukaryota</taxon>
        <taxon>Metazoa</taxon>
        <taxon>Ecdysozoa</taxon>
        <taxon>Nematoda</taxon>
        <taxon>Chromadorea</taxon>
        <taxon>Rhabditida</taxon>
        <taxon>Rhabditina</taxon>
        <taxon>Rhabditomorpha</taxon>
        <taxon>Strongyloidea</taxon>
        <taxon>Trichostrongylidae</taxon>
        <taxon>Trichostrongylus</taxon>
    </lineage>
</organism>
<dbReference type="GO" id="GO:0004888">
    <property type="term" value="F:transmembrane signaling receptor activity"/>
    <property type="evidence" value="ECO:0007669"/>
    <property type="project" value="InterPro"/>
</dbReference>
<evidence type="ECO:0000256" key="5">
    <source>
        <dbReference type="ARBA" id="ARBA00023136"/>
    </source>
</evidence>
<reference evidence="7 8" key="1">
    <citation type="submission" date="2019-10" db="EMBL/GenBank/DDBJ databases">
        <title>Assembly and Annotation for the nematode Trichostrongylus colubriformis.</title>
        <authorList>
            <person name="Martin J."/>
        </authorList>
    </citation>
    <scope>NUCLEOTIDE SEQUENCE [LARGE SCALE GENOMIC DNA]</scope>
    <source>
        <strain evidence="7">G859</strain>
        <tissue evidence="7">Whole worm</tissue>
    </source>
</reference>
<keyword evidence="3 6" id="KW-0812">Transmembrane</keyword>
<keyword evidence="8" id="KW-1185">Reference proteome</keyword>
<accession>A0AAN8IQR5</accession>
<dbReference type="Proteomes" id="UP001331761">
    <property type="component" value="Unassembled WGS sequence"/>
</dbReference>
<comment type="caution">
    <text evidence="7">The sequence shown here is derived from an EMBL/GenBank/DDBJ whole genome shotgun (WGS) entry which is preliminary data.</text>
</comment>
<evidence type="ECO:0000256" key="3">
    <source>
        <dbReference type="ARBA" id="ARBA00022692"/>
    </source>
</evidence>
<comment type="subcellular location">
    <subcellularLocation>
        <location evidence="1">Membrane</location>
        <topology evidence="1">Multi-pass membrane protein</topology>
    </subcellularLocation>
</comment>
<comment type="similarity">
    <text evidence="2 6">Belongs to the nematode receptor-like protein srg family.</text>
</comment>
<feature type="transmembrane region" description="Helical" evidence="6">
    <location>
        <begin position="20"/>
        <end position="39"/>
    </location>
</feature>
<gene>
    <name evidence="7" type="ORF">GCK32_021534</name>
</gene>
<evidence type="ECO:0000256" key="4">
    <source>
        <dbReference type="ARBA" id="ARBA00022989"/>
    </source>
</evidence>
<protein>
    <recommendedName>
        <fullName evidence="6">Serpentine receptor class gamma</fullName>
    </recommendedName>
</protein>
<evidence type="ECO:0000256" key="2">
    <source>
        <dbReference type="ARBA" id="ARBA00005692"/>
    </source>
</evidence>
<proteinExistence type="inferred from homology"/>
<evidence type="ECO:0000313" key="8">
    <source>
        <dbReference type="Proteomes" id="UP001331761"/>
    </source>
</evidence>
<keyword evidence="5 6" id="KW-0472">Membrane</keyword>
<sequence>MDVDSSAPPDSCVPVKQTELVVIYVIQGIYGVLSVLLYIFNINALLHHRSPLDKIFSKLYIACAITSIIYFVAHYTIQRFVGLGFWCDKLLDALGEPTWA</sequence>
<comment type="caution">
    <text evidence="6">Lacks conserved residue(s) required for the propagation of feature annotation.</text>
</comment>
<feature type="transmembrane region" description="Helical" evidence="6">
    <location>
        <begin position="59"/>
        <end position="77"/>
    </location>
</feature>
<evidence type="ECO:0000256" key="6">
    <source>
        <dbReference type="RuleBase" id="RU280813"/>
    </source>
</evidence>
<dbReference type="EMBL" id="WIXE01009639">
    <property type="protein sequence ID" value="KAK5978257.1"/>
    <property type="molecule type" value="Genomic_DNA"/>
</dbReference>
<feature type="non-terminal residue" evidence="7">
    <location>
        <position position="100"/>
    </location>
</feature>
<dbReference type="GO" id="GO:0007606">
    <property type="term" value="P:sensory perception of chemical stimulus"/>
    <property type="evidence" value="ECO:0007669"/>
    <property type="project" value="UniProtKB-UniRule"/>
</dbReference>